<feature type="domain" description="Chromosomal replication initiator protein DnaA ATPAse" evidence="1">
    <location>
        <begin position="142"/>
        <end position="266"/>
    </location>
</feature>
<feature type="domain" description="Primosomal DnaI N-terminal" evidence="2">
    <location>
        <begin position="1"/>
        <end position="93"/>
    </location>
</feature>
<dbReference type="InterPro" id="IPR027417">
    <property type="entry name" value="P-loop_NTPase"/>
</dbReference>
<proteinExistence type="predicted"/>
<dbReference type="InterPro" id="IPR009928">
    <property type="entry name" value="DnaI_N"/>
</dbReference>
<evidence type="ECO:0000259" key="2">
    <source>
        <dbReference type="Pfam" id="PF07319"/>
    </source>
</evidence>
<keyword evidence="4" id="KW-1185">Reference proteome</keyword>
<accession>A0A1S6IMJ4</accession>
<sequence>MDHVGKGFQNFMNQPNISEQYEEMVRSVLADPDVQQFFNEHQERVSKEMISNSYSKLHEYVQEKEKHQRGEEGQNPGYQPQLAINAGYIDVVYVPDATTIKREREKELRGRIKSINISKEARHATMEQFVQTEERLPVLSEAFDFIEAYAENPTGLHEGLYIYGPFGVGKTYLLGAIAYELSLKGFVSTLMHYPTFTQEMKASIADNSVPEKLDMIKKSDILMLDDIGAEINSTWIRDEILGVILQHRMQEHLPTFFTSNLNFKELENHFRMGNRGDDEPIKAKRLMERFRFLAKEVEMTGKNRRLER</sequence>
<dbReference type="STRING" id="708126.BW727_100346"/>
<dbReference type="Pfam" id="PF07319">
    <property type="entry name" value="DnaI_N"/>
    <property type="match status" value="1"/>
</dbReference>
<organism evidence="3 4">
    <name type="scientific">Jeotgalibaca dankookensis</name>
    <dbReference type="NCBI Taxonomy" id="708126"/>
    <lineage>
        <taxon>Bacteria</taxon>
        <taxon>Bacillati</taxon>
        <taxon>Bacillota</taxon>
        <taxon>Bacilli</taxon>
        <taxon>Lactobacillales</taxon>
        <taxon>Carnobacteriaceae</taxon>
        <taxon>Jeotgalibaca</taxon>
    </lineage>
</organism>
<dbReference type="CDD" id="cd00009">
    <property type="entry name" value="AAA"/>
    <property type="match status" value="1"/>
</dbReference>
<evidence type="ECO:0000313" key="4">
    <source>
        <dbReference type="Proteomes" id="UP000188993"/>
    </source>
</evidence>
<dbReference type="GO" id="GO:0006260">
    <property type="term" value="P:DNA replication"/>
    <property type="evidence" value="ECO:0007669"/>
    <property type="project" value="TreeGrafter"/>
</dbReference>
<dbReference type="SUPFAM" id="SSF52540">
    <property type="entry name" value="P-loop containing nucleoside triphosphate hydrolases"/>
    <property type="match status" value="1"/>
</dbReference>
<name>A0A1S6IMJ4_9LACT</name>
<dbReference type="InterPro" id="IPR013317">
    <property type="entry name" value="DnaA_dom"/>
</dbReference>
<dbReference type="OrthoDB" id="61127at2"/>
<dbReference type="GO" id="GO:0005524">
    <property type="term" value="F:ATP binding"/>
    <property type="evidence" value="ECO:0007669"/>
    <property type="project" value="InterPro"/>
</dbReference>
<dbReference type="PANTHER" id="PTHR30050:SF8">
    <property type="entry name" value="PRIMOSOMAL PROTEIN DNAI"/>
    <property type="match status" value="1"/>
</dbReference>
<dbReference type="RefSeq" id="WP_062468432.1">
    <property type="nucleotide sequence ID" value="NZ_BBYN01000007.1"/>
</dbReference>
<reference evidence="3 4" key="1">
    <citation type="journal article" date="2014" name="Int. J. Syst. Evol. Microbiol.">
        <title>Jeotgalibaca dankookensis gen. nov., sp. nov., a member of the family Carnobacteriaceae, isolated from seujeot (Korean traditional food).</title>
        <authorList>
            <person name="Lee D.G."/>
            <person name="Trujillo M.E."/>
            <person name="Kang H."/>
            <person name="Ahn T.Y."/>
        </authorList>
    </citation>
    <scope>NUCLEOTIDE SEQUENCE [LARGE SCALE GENOMIC DNA]</scope>
    <source>
        <strain evidence="3 4">EX-07</strain>
    </source>
</reference>
<evidence type="ECO:0000259" key="1">
    <source>
        <dbReference type="Pfam" id="PF00308"/>
    </source>
</evidence>
<dbReference type="Gene3D" id="3.40.50.300">
    <property type="entry name" value="P-loop containing nucleotide triphosphate hydrolases"/>
    <property type="match status" value="1"/>
</dbReference>
<evidence type="ECO:0000313" key="3">
    <source>
        <dbReference type="EMBL" id="AQS52739.1"/>
    </source>
</evidence>
<dbReference type="PANTHER" id="PTHR30050">
    <property type="entry name" value="CHROMOSOMAL REPLICATION INITIATOR PROTEIN DNAA"/>
    <property type="match status" value="1"/>
</dbReference>
<gene>
    <name evidence="3" type="primary">dnaI</name>
    <name evidence="3" type="ORF">BW727_100346</name>
</gene>
<dbReference type="EMBL" id="CP019728">
    <property type="protein sequence ID" value="AQS52739.1"/>
    <property type="molecule type" value="Genomic_DNA"/>
</dbReference>
<protein>
    <submittedName>
        <fullName evidence="3">Primosomal protein DnaI</fullName>
    </submittedName>
</protein>
<dbReference type="Pfam" id="PF00308">
    <property type="entry name" value="Bac_DnaA"/>
    <property type="match status" value="1"/>
</dbReference>
<dbReference type="AlphaFoldDB" id="A0A1S6IMJ4"/>
<dbReference type="NCBIfam" id="NF006505">
    <property type="entry name" value="PRK08939.1"/>
    <property type="match status" value="1"/>
</dbReference>
<dbReference type="KEGG" id="jda:BW727_100346"/>
<dbReference type="Proteomes" id="UP000188993">
    <property type="component" value="Chromosome"/>
</dbReference>